<name>A0A8H4ISV6_9PEZI</name>
<sequence>MPTTAADQYEQCIMAVETTPRESHNLETMLRLYSMAAERLALVYVEAVKMGELKNIHEYIDRLVKHKRWVDKTHPYEVNYVALQLGRLYFY</sequence>
<keyword evidence="2" id="KW-1185">Reference proteome</keyword>
<evidence type="ECO:0000313" key="1">
    <source>
        <dbReference type="EMBL" id="KAF4307010.1"/>
    </source>
</evidence>
<dbReference type="AlphaFoldDB" id="A0A8H4ISV6"/>
<comment type="caution">
    <text evidence="1">The sequence shown here is derived from an EMBL/GenBank/DDBJ whole genome shotgun (WGS) entry which is preliminary data.</text>
</comment>
<accession>A0A8H4ISV6</accession>
<evidence type="ECO:0000313" key="2">
    <source>
        <dbReference type="Proteomes" id="UP000572817"/>
    </source>
</evidence>
<gene>
    <name evidence="1" type="ORF">GTA08_BOTSDO06074</name>
</gene>
<dbReference type="Proteomes" id="UP000572817">
    <property type="component" value="Unassembled WGS sequence"/>
</dbReference>
<protein>
    <submittedName>
        <fullName evidence="1">Uncharacterized protein</fullName>
    </submittedName>
</protein>
<dbReference type="EMBL" id="WWBZ02000033">
    <property type="protein sequence ID" value="KAF4307010.1"/>
    <property type="molecule type" value="Genomic_DNA"/>
</dbReference>
<proteinExistence type="predicted"/>
<organism evidence="1 2">
    <name type="scientific">Botryosphaeria dothidea</name>
    <dbReference type="NCBI Taxonomy" id="55169"/>
    <lineage>
        <taxon>Eukaryota</taxon>
        <taxon>Fungi</taxon>
        <taxon>Dikarya</taxon>
        <taxon>Ascomycota</taxon>
        <taxon>Pezizomycotina</taxon>
        <taxon>Dothideomycetes</taxon>
        <taxon>Dothideomycetes incertae sedis</taxon>
        <taxon>Botryosphaeriales</taxon>
        <taxon>Botryosphaeriaceae</taxon>
        <taxon>Botryosphaeria</taxon>
    </lineage>
</organism>
<reference evidence="1" key="1">
    <citation type="submission" date="2020-04" db="EMBL/GenBank/DDBJ databases">
        <title>Genome Assembly and Annotation of Botryosphaeria dothidea sdau 11-99, a Latent Pathogen of Apple Fruit Ring Rot in China.</title>
        <authorList>
            <person name="Yu C."/>
            <person name="Diao Y."/>
            <person name="Lu Q."/>
            <person name="Zhao J."/>
            <person name="Cui S."/>
            <person name="Peng C."/>
            <person name="He B."/>
            <person name="Liu H."/>
        </authorList>
    </citation>
    <scope>NUCLEOTIDE SEQUENCE [LARGE SCALE GENOMIC DNA]</scope>
    <source>
        <strain evidence="1">Sdau11-99</strain>
    </source>
</reference>